<evidence type="ECO:0000256" key="4">
    <source>
        <dbReference type="ARBA" id="ARBA00022837"/>
    </source>
</evidence>
<dbReference type="InterPro" id="IPR020894">
    <property type="entry name" value="Cadherin_CS"/>
</dbReference>
<evidence type="ECO:0000256" key="5">
    <source>
        <dbReference type="ARBA" id="ARBA00022889"/>
    </source>
</evidence>
<dbReference type="PANTHER" id="PTHR24027">
    <property type="entry name" value="CADHERIN-23"/>
    <property type="match status" value="1"/>
</dbReference>
<evidence type="ECO:0000256" key="9">
    <source>
        <dbReference type="PROSITE-ProRule" id="PRU00043"/>
    </source>
</evidence>
<protein>
    <submittedName>
        <fullName evidence="12">Protocadherin-23-like</fullName>
    </submittedName>
</protein>
<dbReference type="InterPro" id="IPR015919">
    <property type="entry name" value="Cadherin-like_sf"/>
</dbReference>
<feature type="domain" description="Cadherin" evidence="10">
    <location>
        <begin position="63"/>
        <end position="163"/>
    </location>
</feature>
<dbReference type="GO" id="GO:0031175">
    <property type="term" value="P:neuron projection development"/>
    <property type="evidence" value="ECO:0007669"/>
    <property type="project" value="TreeGrafter"/>
</dbReference>
<evidence type="ECO:0000313" key="11">
    <source>
        <dbReference type="Proteomes" id="UP000245341"/>
    </source>
</evidence>
<gene>
    <name evidence="12" type="primary">LOC102728906</name>
</gene>
<keyword evidence="6" id="KW-1133">Transmembrane helix</keyword>
<evidence type="ECO:0000256" key="8">
    <source>
        <dbReference type="ARBA" id="ARBA00023180"/>
    </source>
</evidence>
<dbReference type="CDD" id="cd11304">
    <property type="entry name" value="Cadherin_repeat"/>
    <property type="match status" value="2"/>
</dbReference>
<keyword evidence="2" id="KW-0812">Transmembrane</keyword>
<organism evidence="11 12">
    <name type="scientific">Leptonychotes weddellii</name>
    <name type="common">Weddell seal</name>
    <name type="synonym">Otaria weddellii</name>
    <dbReference type="NCBI Taxonomy" id="9713"/>
    <lineage>
        <taxon>Eukaryota</taxon>
        <taxon>Metazoa</taxon>
        <taxon>Chordata</taxon>
        <taxon>Craniata</taxon>
        <taxon>Vertebrata</taxon>
        <taxon>Euteleostomi</taxon>
        <taxon>Mammalia</taxon>
        <taxon>Eutheria</taxon>
        <taxon>Laurasiatheria</taxon>
        <taxon>Carnivora</taxon>
        <taxon>Caniformia</taxon>
        <taxon>Pinnipedia</taxon>
        <taxon>Phocidae</taxon>
        <taxon>Monachinae</taxon>
        <taxon>Lobodontini</taxon>
        <taxon>Leptonychotes</taxon>
    </lineage>
</organism>
<keyword evidence="7" id="KW-0472">Membrane</keyword>
<feature type="domain" description="Cadherin" evidence="10">
    <location>
        <begin position="30"/>
        <end position="63"/>
    </location>
</feature>
<dbReference type="GO" id="GO:0045296">
    <property type="term" value="F:cadherin binding"/>
    <property type="evidence" value="ECO:0007669"/>
    <property type="project" value="TreeGrafter"/>
</dbReference>
<keyword evidence="4 9" id="KW-0106">Calcium</keyword>
<keyword evidence="11" id="KW-1185">Reference proteome</keyword>
<dbReference type="PROSITE" id="PS50268">
    <property type="entry name" value="CADHERIN_2"/>
    <property type="match status" value="2"/>
</dbReference>
<dbReference type="GO" id="GO:0007156">
    <property type="term" value="P:homophilic cell adhesion via plasma membrane adhesion molecules"/>
    <property type="evidence" value="ECO:0007669"/>
    <property type="project" value="InterPro"/>
</dbReference>
<dbReference type="KEGG" id="lww:102728906"/>
<keyword evidence="3" id="KW-0677">Repeat</keyword>
<dbReference type="Proteomes" id="UP000245341">
    <property type="component" value="Unplaced"/>
</dbReference>
<dbReference type="AlphaFoldDB" id="A0A7F8QBR7"/>
<evidence type="ECO:0000256" key="6">
    <source>
        <dbReference type="ARBA" id="ARBA00022989"/>
    </source>
</evidence>
<dbReference type="GO" id="GO:0005509">
    <property type="term" value="F:calcium ion binding"/>
    <property type="evidence" value="ECO:0007669"/>
    <property type="project" value="UniProtKB-UniRule"/>
</dbReference>
<dbReference type="PROSITE" id="PS00232">
    <property type="entry name" value="CADHERIN_1"/>
    <property type="match status" value="2"/>
</dbReference>
<accession>A0A7F8QBR7</accession>
<dbReference type="GO" id="GO:0008013">
    <property type="term" value="F:beta-catenin binding"/>
    <property type="evidence" value="ECO:0007669"/>
    <property type="project" value="TreeGrafter"/>
</dbReference>
<dbReference type="PANTHER" id="PTHR24027:SF416">
    <property type="entry name" value="CADHERIN DOMAIN-CONTAINING PROTEIN"/>
    <property type="match status" value="1"/>
</dbReference>
<name>A0A7F8QBR7_LEPWE</name>
<evidence type="ECO:0000256" key="3">
    <source>
        <dbReference type="ARBA" id="ARBA00022737"/>
    </source>
</evidence>
<dbReference type="OrthoDB" id="6252479at2759"/>
<sequence length="201" mass="22021">MAVKDLLMRIKQWGCSLDNGLHFLILFQTSLIVQATDKGMPRLSGTSVIKIQVTDINDNAPAFLPSEAVEIAENSSPGIVVTQISVHDVDLNPAFIFNFAKESNPGIKFAIDQNTGAVVLVKTLDFEEATEYELFIQISDTVHETEGTLIVRVVDVNDNPPVFSQDSYQSVGIGVRLFITIRTGLVFAEVPNNTVVWIIGT</sequence>
<dbReference type="RefSeq" id="XP_030878051.1">
    <property type="nucleotide sequence ID" value="XM_031022191.1"/>
</dbReference>
<keyword evidence="8" id="KW-0325">Glycoprotein</keyword>
<proteinExistence type="predicted"/>
<reference evidence="12" key="1">
    <citation type="submission" date="2025-08" db="UniProtKB">
        <authorList>
            <consortium name="RefSeq"/>
        </authorList>
    </citation>
    <scope>IDENTIFICATION</scope>
    <source>
        <tissue evidence="12">Liver</tissue>
    </source>
</reference>
<dbReference type="Gene3D" id="2.60.40.60">
    <property type="entry name" value="Cadherins"/>
    <property type="match status" value="2"/>
</dbReference>
<dbReference type="FunFam" id="2.60.40.60:FF:000035">
    <property type="entry name" value="Protocadherin Fat 3"/>
    <property type="match status" value="1"/>
</dbReference>
<evidence type="ECO:0000313" key="12">
    <source>
        <dbReference type="RefSeq" id="XP_030878051.1"/>
    </source>
</evidence>
<dbReference type="PRINTS" id="PR00205">
    <property type="entry name" value="CADHERIN"/>
</dbReference>
<dbReference type="SUPFAM" id="SSF49313">
    <property type="entry name" value="Cadherin-like"/>
    <property type="match status" value="1"/>
</dbReference>
<dbReference type="InterPro" id="IPR002126">
    <property type="entry name" value="Cadherin-like_dom"/>
</dbReference>
<dbReference type="SMART" id="SM00112">
    <property type="entry name" value="CA"/>
    <property type="match status" value="2"/>
</dbReference>
<dbReference type="GeneID" id="102728906"/>
<keyword evidence="5" id="KW-0130">Cell adhesion</keyword>
<dbReference type="GO" id="GO:0016342">
    <property type="term" value="C:catenin complex"/>
    <property type="evidence" value="ECO:0007669"/>
    <property type="project" value="TreeGrafter"/>
</dbReference>
<dbReference type="Pfam" id="PF00028">
    <property type="entry name" value="Cadherin"/>
    <property type="match status" value="1"/>
</dbReference>
<evidence type="ECO:0000256" key="2">
    <source>
        <dbReference type="ARBA" id="ARBA00022692"/>
    </source>
</evidence>
<dbReference type="InterPro" id="IPR039808">
    <property type="entry name" value="Cadherin"/>
</dbReference>
<dbReference type="GO" id="GO:0016477">
    <property type="term" value="P:cell migration"/>
    <property type="evidence" value="ECO:0007669"/>
    <property type="project" value="TreeGrafter"/>
</dbReference>
<evidence type="ECO:0000256" key="7">
    <source>
        <dbReference type="ARBA" id="ARBA00023136"/>
    </source>
</evidence>
<comment type="subcellular location">
    <subcellularLocation>
        <location evidence="1">Membrane</location>
    </subcellularLocation>
</comment>
<evidence type="ECO:0000259" key="10">
    <source>
        <dbReference type="PROSITE" id="PS50268"/>
    </source>
</evidence>
<evidence type="ECO:0000256" key="1">
    <source>
        <dbReference type="ARBA" id="ARBA00004370"/>
    </source>
</evidence>